<dbReference type="Pfam" id="PF00293">
    <property type="entry name" value="NUDIX"/>
    <property type="match status" value="1"/>
</dbReference>
<organism evidence="2 3">
    <name type="scientific">Enhygromyxa salina</name>
    <dbReference type="NCBI Taxonomy" id="215803"/>
    <lineage>
        <taxon>Bacteria</taxon>
        <taxon>Pseudomonadati</taxon>
        <taxon>Myxococcota</taxon>
        <taxon>Polyangia</taxon>
        <taxon>Nannocystales</taxon>
        <taxon>Nannocystaceae</taxon>
        <taxon>Enhygromyxa</taxon>
    </lineage>
</organism>
<dbReference type="OrthoDB" id="9816040at2"/>
<accession>A0A2S9YXC8</accession>
<proteinExistence type="predicted"/>
<protein>
    <submittedName>
        <fullName evidence="2">NUDIX domain protein</fullName>
    </submittedName>
</protein>
<dbReference type="Proteomes" id="UP000238823">
    <property type="component" value="Unassembled WGS sequence"/>
</dbReference>
<feature type="domain" description="Nudix hydrolase" evidence="1">
    <location>
        <begin position="6"/>
        <end position="66"/>
    </location>
</feature>
<evidence type="ECO:0000313" key="3">
    <source>
        <dbReference type="Proteomes" id="UP000238823"/>
    </source>
</evidence>
<name>A0A2S9YXC8_9BACT</name>
<dbReference type="Gene3D" id="3.90.79.10">
    <property type="entry name" value="Nucleoside Triphosphate Pyrophosphohydrolase"/>
    <property type="match status" value="1"/>
</dbReference>
<dbReference type="InterPro" id="IPR000086">
    <property type="entry name" value="NUDIX_hydrolase_dom"/>
</dbReference>
<dbReference type="SUPFAM" id="SSF55811">
    <property type="entry name" value="Nudix"/>
    <property type="match status" value="1"/>
</dbReference>
<reference evidence="2 3" key="1">
    <citation type="submission" date="2018-03" db="EMBL/GenBank/DDBJ databases">
        <title>Draft Genome Sequences of the Obligatory Marine Myxobacteria Enhygromyxa salina SWB007.</title>
        <authorList>
            <person name="Poehlein A."/>
            <person name="Moghaddam J.A."/>
            <person name="Harms H."/>
            <person name="Alanjari M."/>
            <person name="Koenig G.M."/>
            <person name="Daniel R."/>
            <person name="Schaeberle T.F."/>
        </authorList>
    </citation>
    <scope>NUCLEOTIDE SEQUENCE [LARGE SCALE GENOMIC DNA]</scope>
    <source>
        <strain evidence="2 3">SWB007</strain>
    </source>
</reference>
<sequence>MTTTAHHGVGLIVSNHARTRFYVQQKDASYPHYPRAYSLFGGSCEPDEAPALALARELVEELEHAARALLAAGPCLVGQHTVGPTRFAYSLFEVAITDAQLEELGRAPVFEGERGAVVTRAQLRSLPFIWGLEVVIIAYLERR</sequence>
<dbReference type="RefSeq" id="WP_106087562.1">
    <property type="nucleotide sequence ID" value="NZ_PVNL01000013.1"/>
</dbReference>
<gene>
    <name evidence="2" type="ORF">ENSA7_04760</name>
</gene>
<dbReference type="InterPro" id="IPR015797">
    <property type="entry name" value="NUDIX_hydrolase-like_dom_sf"/>
</dbReference>
<dbReference type="AlphaFoldDB" id="A0A2S9YXC8"/>
<comment type="caution">
    <text evidence="2">The sequence shown here is derived from an EMBL/GenBank/DDBJ whole genome shotgun (WGS) entry which is preliminary data.</text>
</comment>
<dbReference type="EMBL" id="PVNL01000013">
    <property type="protein sequence ID" value="PRQ09722.1"/>
    <property type="molecule type" value="Genomic_DNA"/>
</dbReference>
<evidence type="ECO:0000259" key="1">
    <source>
        <dbReference type="Pfam" id="PF00293"/>
    </source>
</evidence>
<evidence type="ECO:0000313" key="2">
    <source>
        <dbReference type="EMBL" id="PRQ09722.1"/>
    </source>
</evidence>